<evidence type="ECO:0000256" key="1">
    <source>
        <dbReference type="SAM" id="MobiDB-lite"/>
    </source>
</evidence>
<dbReference type="Proteomes" id="UP000600918">
    <property type="component" value="Unassembled WGS sequence"/>
</dbReference>
<protein>
    <submittedName>
        <fullName evidence="2">Uncharacterized protein</fullName>
    </submittedName>
</protein>
<gene>
    <name evidence="2" type="ORF">H0235_017871</name>
</gene>
<feature type="region of interest" description="Disordered" evidence="1">
    <location>
        <begin position="82"/>
        <end position="135"/>
    </location>
</feature>
<feature type="compositionally biased region" description="Basic and acidic residues" evidence="1">
    <location>
        <begin position="105"/>
        <end position="129"/>
    </location>
</feature>
<dbReference type="AlphaFoldDB" id="A0A834MY37"/>
<comment type="caution">
    <text evidence="2">The sequence shown here is derived from an EMBL/GenBank/DDBJ whole genome shotgun (WGS) entry which is preliminary data.</text>
</comment>
<dbReference type="EMBL" id="JACSDY010000024">
    <property type="protein sequence ID" value="KAF7389387.1"/>
    <property type="molecule type" value="Genomic_DNA"/>
</dbReference>
<name>A0A834MY37_VESPE</name>
<evidence type="ECO:0000313" key="2">
    <source>
        <dbReference type="EMBL" id="KAF7389387.1"/>
    </source>
</evidence>
<reference evidence="2" key="1">
    <citation type="journal article" date="2020" name="G3 (Bethesda)">
        <title>High-Quality Assemblies for Three Invasive Social Wasps from the &lt;i&gt;Vespula&lt;/i&gt; Genus.</title>
        <authorList>
            <person name="Harrop T.W.R."/>
            <person name="Guhlin J."/>
            <person name="McLaughlin G.M."/>
            <person name="Permina E."/>
            <person name="Stockwell P."/>
            <person name="Gilligan J."/>
            <person name="Le Lec M.F."/>
            <person name="Gruber M.A.M."/>
            <person name="Quinn O."/>
            <person name="Lovegrove M."/>
            <person name="Duncan E.J."/>
            <person name="Remnant E.J."/>
            <person name="Van Eeckhoven J."/>
            <person name="Graham B."/>
            <person name="Knapp R.A."/>
            <person name="Langford K.W."/>
            <person name="Kronenberg Z."/>
            <person name="Press M.O."/>
            <person name="Eacker S.M."/>
            <person name="Wilson-Rankin E.E."/>
            <person name="Purcell J."/>
            <person name="Lester P.J."/>
            <person name="Dearden P.K."/>
        </authorList>
    </citation>
    <scope>NUCLEOTIDE SEQUENCE</scope>
    <source>
        <strain evidence="2">Volc-1</strain>
    </source>
</reference>
<evidence type="ECO:0000313" key="3">
    <source>
        <dbReference type="Proteomes" id="UP000600918"/>
    </source>
</evidence>
<accession>A0A834MY37</accession>
<organism evidence="2 3">
    <name type="scientific">Vespula pensylvanica</name>
    <name type="common">Western yellow jacket</name>
    <name type="synonym">Wasp</name>
    <dbReference type="NCBI Taxonomy" id="30213"/>
    <lineage>
        <taxon>Eukaryota</taxon>
        <taxon>Metazoa</taxon>
        <taxon>Ecdysozoa</taxon>
        <taxon>Arthropoda</taxon>
        <taxon>Hexapoda</taxon>
        <taxon>Insecta</taxon>
        <taxon>Pterygota</taxon>
        <taxon>Neoptera</taxon>
        <taxon>Endopterygota</taxon>
        <taxon>Hymenoptera</taxon>
        <taxon>Apocrita</taxon>
        <taxon>Aculeata</taxon>
        <taxon>Vespoidea</taxon>
        <taxon>Vespidae</taxon>
        <taxon>Vespinae</taxon>
        <taxon>Vespula</taxon>
    </lineage>
</organism>
<proteinExistence type="predicted"/>
<keyword evidence="3" id="KW-1185">Reference proteome</keyword>
<sequence length="219" mass="24020">MRGKVSECKVTKSERTFLESLIDGPTDEYFLSREDRVSERIARTRGEKFLRRTVPRRIRSQEIRTFLAEIGFSLLRPSSIGGGGGALSSVSENERRAKIRKKGKGSGDDKKVTLEGRPFSESHDGKEASGSRLGDGTSAILVRSPLERFPSSSLSASSESGAKRGRNFARLSRICVGSLRGVAEWKVFALQLDATIQGMLHHHPTLEVGSSAIEEKDEA</sequence>